<keyword evidence="2" id="KW-1185">Reference proteome</keyword>
<protein>
    <recommendedName>
        <fullName evidence="3">DNA alkylation repair protein</fullName>
    </recommendedName>
</protein>
<accession>A0A6A9QJC7</accession>
<reference evidence="1 2" key="1">
    <citation type="submission" date="2019-10" db="EMBL/GenBank/DDBJ databases">
        <title>Sequencing and Assembly of Multiple Reported Metal-Biooxidizing Members of the Extremely Thermoacidophilic Archaeal Family Sulfolobaceae.</title>
        <authorList>
            <person name="Counts J.A."/>
            <person name="Kelly R.M."/>
        </authorList>
    </citation>
    <scope>NUCLEOTIDE SEQUENCE [LARGE SCALE GENOMIC DNA]</scope>
    <source>
        <strain evidence="1 2">DSM 6482</strain>
    </source>
</reference>
<dbReference type="AlphaFoldDB" id="A0A6A9QJC7"/>
<evidence type="ECO:0000313" key="1">
    <source>
        <dbReference type="EMBL" id="MUN28239.1"/>
    </source>
</evidence>
<dbReference type="SUPFAM" id="SSF48371">
    <property type="entry name" value="ARM repeat"/>
    <property type="match status" value="1"/>
</dbReference>
<dbReference type="RefSeq" id="WP_054838918.1">
    <property type="nucleotide sequence ID" value="NZ_BBBY01000025.1"/>
</dbReference>
<organism evidence="1 2">
    <name type="scientific">Sulfuracidifex metallicus DSM 6482 = JCM 9184</name>
    <dbReference type="NCBI Taxonomy" id="523847"/>
    <lineage>
        <taxon>Archaea</taxon>
        <taxon>Thermoproteota</taxon>
        <taxon>Thermoprotei</taxon>
        <taxon>Sulfolobales</taxon>
        <taxon>Sulfolobaceae</taxon>
        <taxon>Sulfuracidifex</taxon>
    </lineage>
</organism>
<sequence length="208" mass="24826">MSVREILSSLKDPDPRKRKNAWNAVERMKNDNLFPLIKSRLYLRSLLWNSLEGIREDAWSHLDLLVYLNVKGIERTLKARSDTIKWSAWQRVNLLVEKGIVDWGYIYSVRDSYWRLLKSRYPTIRKKAWKLFQKLVKEGIFTEKDKPRYMNLLKAEKASIRVTAWKNALSTRLFSKEELRNMLPYLQELTKEDSKVKLEAEKIIHELS</sequence>
<name>A0A6A9QJC7_SULME</name>
<dbReference type="InterPro" id="IPR016024">
    <property type="entry name" value="ARM-type_fold"/>
</dbReference>
<dbReference type="EMBL" id="WGGD01000005">
    <property type="protein sequence ID" value="MUN28239.1"/>
    <property type="molecule type" value="Genomic_DNA"/>
</dbReference>
<gene>
    <name evidence="1" type="ORF">GC250_01865</name>
</gene>
<comment type="caution">
    <text evidence="1">The sequence shown here is derived from an EMBL/GenBank/DDBJ whole genome shotgun (WGS) entry which is preliminary data.</text>
</comment>
<evidence type="ECO:0000313" key="2">
    <source>
        <dbReference type="Proteomes" id="UP000470772"/>
    </source>
</evidence>
<dbReference type="OrthoDB" id="39953at2157"/>
<evidence type="ECO:0008006" key="3">
    <source>
        <dbReference type="Google" id="ProtNLM"/>
    </source>
</evidence>
<proteinExistence type="predicted"/>
<dbReference type="Proteomes" id="UP000470772">
    <property type="component" value="Unassembled WGS sequence"/>
</dbReference>